<dbReference type="EC" id="4.1.2.25" evidence="4"/>
<evidence type="ECO:0000256" key="2">
    <source>
        <dbReference type="ARBA" id="ARBA00005013"/>
    </source>
</evidence>
<dbReference type="InterPro" id="IPR043133">
    <property type="entry name" value="GTP-CH-I_C/QueF"/>
</dbReference>
<dbReference type="InterPro" id="IPR006157">
    <property type="entry name" value="FolB_dom"/>
</dbReference>
<evidence type="ECO:0000256" key="6">
    <source>
        <dbReference type="ARBA" id="ARBA00023239"/>
    </source>
</evidence>
<gene>
    <name evidence="9" type="ORF">GBAR_LOCUS3897</name>
</gene>
<evidence type="ECO:0000313" key="9">
    <source>
        <dbReference type="EMBL" id="CAI8004356.1"/>
    </source>
</evidence>
<keyword evidence="6" id="KW-0456">Lyase</keyword>
<keyword evidence="10" id="KW-1185">Reference proteome</keyword>
<dbReference type="GO" id="GO:0046656">
    <property type="term" value="P:folic acid biosynthetic process"/>
    <property type="evidence" value="ECO:0007669"/>
    <property type="project" value="UniProtKB-KW"/>
</dbReference>
<evidence type="ECO:0000256" key="3">
    <source>
        <dbReference type="ARBA" id="ARBA00005708"/>
    </source>
</evidence>
<evidence type="ECO:0000313" key="10">
    <source>
        <dbReference type="Proteomes" id="UP001174909"/>
    </source>
</evidence>
<dbReference type="GO" id="GO:0004150">
    <property type="term" value="F:dihydroneopterin aldolase activity"/>
    <property type="evidence" value="ECO:0007669"/>
    <property type="project" value="UniProtKB-EC"/>
</dbReference>
<evidence type="ECO:0000256" key="7">
    <source>
        <dbReference type="ARBA" id="ARBA00032903"/>
    </source>
</evidence>
<dbReference type="PANTHER" id="PTHR42844:SF1">
    <property type="entry name" value="DIHYDRONEOPTERIN ALDOLASE 1-RELATED"/>
    <property type="match status" value="1"/>
</dbReference>
<sequence>MDKIILSGMVFYGFHGMSEAEQELGQRFDVDLVVQLDLKRAGESDMLEDTVSYTHLYRTVKRSWRGRAANCLRTSPRP</sequence>
<evidence type="ECO:0000256" key="1">
    <source>
        <dbReference type="ARBA" id="ARBA00001353"/>
    </source>
</evidence>
<dbReference type="Proteomes" id="UP001174909">
    <property type="component" value="Unassembled WGS sequence"/>
</dbReference>
<comment type="catalytic activity">
    <reaction evidence="1">
        <text>7,8-dihydroneopterin = 6-hydroxymethyl-7,8-dihydropterin + glycolaldehyde</text>
        <dbReference type="Rhea" id="RHEA:10540"/>
        <dbReference type="ChEBI" id="CHEBI:17001"/>
        <dbReference type="ChEBI" id="CHEBI:17071"/>
        <dbReference type="ChEBI" id="CHEBI:44841"/>
        <dbReference type="EC" id="4.1.2.25"/>
    </reaction>
</comment>
<keyword evidence="5" id="KW-0289">Folate biosynthesis</keyword>
<feature type="domain" description="Dihydroneopterin aldolase/epimerase" evidence="8">
    <location>
        <begin position="4"/>
        <end position="77"/>
    </location>
</feature>
<dbReference type="Gene3D" id="3.30.1130.10">
    <property type="match status" value="1"/>
</dbReference>
<dbReference type="PANTHER" id="PTHR42844">
    <property type="entry name" value="DIHYDRONEOPTERIN ALDOLASE 1-RELATED"/>
    <property type="match status" value="1"/>
</dbReference>
<name>A0AA35R561_GEOBA</name>
<proteinExistence type="inferred from homology"/>
<comment type="pathway">
    <text evidence="2">Cofactor biosynthesis; tetrahydrofolate biosynthesis; 2-amino-4-hydroxy-6-hydroxymethyl-7,8-dihydropteridine diphosphate from 7,8-dihydroneopterin triphosphate: step 3/4.</text>
</comment>
<dbReference type="Pfam" id="PF02152">
    <property type="entry name" value="FolB"/>
    <property type="match status" value="1"/>
</dbReference>
<dbReference type="NCBIfam" id="TIGR00526">
    <property type="entry name" value="folB_dom"/>
    <property type="match status" value="1"/>
</dbReference>
<dbReference type="EMBL" id="CASHTH010000557">
    <property type="protein sequence ID" value="CAI8004356.1"/>
    <property type="molecule type" value="Genomic_DNA"/>
</dbReference>
<dbReference type="SMART" id="SM00905">
    <property type="entry name" value="FolB"/>
    <property type="match status" value="1"/>
</dbReference>
<dbReference type="AlphaFoldDB" id="A0AA35R561"/>
<evidence type="ECO:0000259" key="8">
    <source>
        <dbReference type="SMART" id="SM00905"/>
    </source>
</evidence>
<comment type="similarity">
    <text evidence="3">Belongs to the DHNA family.</text>
</comment>
<dbReference type="InterPro" id="IPR006156">
    <property type="entry name" value="Dihydroneopterin_aldolase"/>
</dbReference>
<evidence type="ECO:0000256" key="5">
    <source>
        <dbReference type="ARBA" id="ARBA00022909"/>
    </source>
</evidence>
<comment type="caution">
    <text evidence="9">The sequence shown here is derived from an EMBL/GenBank/DDBJ whole genome shotgun (WGS) entry which is preliminary data.</text>
</comment>
<accession>A0AA35R561</accession>
<protein>
    <recommendedName>
        <fullName evidence="4">dihydroneopterin aldolase</fullName>
        <ecNumber evidence="4">4.1.2.25</ecNumber>
    </recommendedName>
    <alternativeName>
        <fullName evidence="7">7,8-dihydroneopterin aldolase</fullName>
    </alternativeName>
</protein>
<reference evidence="9" key="1">
    <citation type="submission" date="2023-03" db="EMBL/GenBank/DDBJ databases">
        <authorList>
            <person name="Steffen K."/>
            <person name="Cardenas P."/>
        </authorList>
    </citation>
    <scope>NUCLEOTIDE SEQUENCE</scope>
</reference>
<dbReference type="SUPFAM" id="SSF55620">
    <property type="entry name" value="Tetrahydrobiopterin biosynthesis enzymes-like"/>
    <property type="match status" value="1"/>
</dbReference>
<dbReference type="GO" id="GO:0005737">
    <property type="term" value="C:cytoplasm"/>
    <property type="evidence" value="ECO:0007669"/>
    <property type="project" value="TreeGrafter"/>
</dbReference>
<organism evidence="9 10">
    <name type="scientific">Geodia barretti</name>
    <name type="common">Barrett's horny sponge</name>
    <dbReference type="NCBI Taxonomy" id="519541"/>
    <lineage>
        <taxon>Eukaryota</taxon>
        <taxon>Metazoa</taxon>
        <taxon>Porifera</taxon>
        <taxon>Demospongiae</taxon>
        <taxon>Heteroscleromorpha</taxon>
        <taxon>Tetractinellida</taxon>
        <taxon>Astrophorina</taxon>
        <taxon>Geodiidae</taxon>
        <taxon>Geodia</taxon>
    </lineage>
</organism>
<evidence type="ECO:0000256" key="4">
    <source>
        <dbReference type="ARBA" id="ARBA00013043"/>
    </source>
</evidence>